<feature type="chain" id="PRO_5032942540" evidence="2">
    <location>
        <begin position="30"/>
        <end position="212"/>
    </location>
</feature>
<reference evidence="3 4" key="1">
    <citation type="submission" date="2020-07" db="EMBL/GenBank/DDBJ databases">
        <title>Sequencing the genomes of 1000 actinobacteria strains.</title>
        <authorList>
            <person name="Klenk H.-P."/>
        </authorList>
    </citation>
    <scope>NUCLEOTIDE SEQUENCE [LARGE SCALE GENOMIC DNA]</scope>
    <source>
        <strain evidence="3 4">DSM 24723</strain>
    </source>
</reference>
<evidence type="ECO:0000313" key="4">
    <source>
        <dbReference type="Proteomes" id="UP000592181"/>
    </source>
</evidence>
<dbReference type="AlphaFoldDB" id="A0A852XJN2"/>
<name>A0A852XJN2_9MICO</name>
<keyword evidence="4" id="KW-1185">Reference proteome</keyword>
<dbReference type="RefSeq" id="WP_179463710.1">
    <property type="nucleotide sequence ID" value="NZ_JACBZX010000001.1"/>
</dbReference>
<feature type="compositionally biased region" description="Low complexity" evidence="1">
    <location>
        <begin position="40"/>
        <end position="51"/>
    </location>
</feature>
<dbReference type="Proteomes" id="UP000592181">
    <property type="component" value="Unassembled WGS sequence"/>
</dbReference>
<feature type="region of interest" description="Disordered" evidence="1">
    <location>
        <begin position="39"/>
        <end position="73"/>
    </location>
</feature>
<feature type="region of interest" description="Disordered" evidence="1">
    <location>
        <begin position="134"/>
        <end position="159"/>
    </location>
</feature>
<accession>A0A852XJN2</accession>
<sequence length="212" mass="21366">MSPSARLVRAAAAAALGLVVLTGTGSTSASWVDRVEREPGTITSGGVSTTSEPSRAELHSRQPVGSRTYASSTGCTPDAGFTECRVITGTIAREALIPGDRVVVIERATLTATGDNLTGTMQMDARGLTSASLSQLSGSATTSTTTTPPSGGPVTGSTATFPVSVASGQGLGTYTVRAAITVPPSRSGTAWGSALTSQQLYDGTVSFTFTQT</sequence>
<keyword evidence="2" id="KW-0732">Signal</keyword>
<comment type="caution">
    <text evidence="3">The sequence shown here is derived from an EMBL/GenBank/DDBJ whole genome shotgun (WGS) entry which is preliminary data.</text>
</comment>
<evidence type="ECO:0000256" key="1">
    <source>
        <dbReference type="SAM" id="MobiDB-lite"/>
    </source>
</evidence>
<proteinExistence type="predicted"/>
<feature type="compositionally biased region" description="Polar residues" evidence="1">
    <location>
        <begin position="63"/>
        <end position="73"/>
    </location>
</feature>
<protein>
    <submittedName>
        <fullName evidence="3">Alternate signal-mediated exported protein</fullName>
    </submittedName>
</protein>
<dbReference type="EMBL" id="JACBZX010000001">
    <property type="protein sequence ID" value="NYG38531.1"/>
    <property type="molecule type" value="Genomic_DNA"/>
</dbReference>
<feature type="compositionally biased region" description="Low complexity" evidence="1">
    <location>
        <begin position="134"/>
        <end position="149"/>
    </location>
</feature>
<gene>
    <name evidence="3" type="ORF">BJY28_003000</name>
</gene>
<organism evidence="3 4">
    <name type="scientific">Janibacter alkaliphilus</name>
    <dbReference type="NCBI Taxonomy" id="1069963"/>
    <lineage>
        <taxon>Bacteria</taxon>
        <taxon>Bacillati</taxon>
        <taxon>Actinomycetota</taxon>
        <taxon>Actinomycetes</taxon>
        <taxon>Micrococcales</taxon>
        <taxon>Intrasporangiaceae</taxon>
        <taxon>Janibacter</taxon>
    </lineage>
</organism>
<evidence type="ECO:0000313" key="3">
    <source>
        <dbReference type="EMBL" id="NYG38531.1"/>
    </source>
</evidence>
<feature type="signal peptide" evidence="2">
    <location>
        <begin position="1"/>
        <end position="29"/>
    </location>
</feature>
<evidence type="ECO:0000256" key="2">
    <source>
        <dbReference type="SAM" id="SignalP"/>
    </source>
</evidence>